<dbReference type="Pfam" id="PF13378">
    <property type="entry name" value="MR_MLE_C"/>
    <property type="match status" value="1"/>
</dbReference>
<dbReference type="RefSeq" id="WP_311821443.1">
    <property type="nucleotide sequence ID" value="NZ_JARPYF010000001.1"/>
</dbReference>
<dbReference type="InterPro" id="IPR029065">
    <property type="entry name" value="Enolase_C-like"/>
</dbReference>
<dbReference type="SUPFAM" id="SSF51604">
    <property type="entry name" value="Enolase C-terminal domain-like"/>
    <property type="match status" value="1"/>
</dbReference>
<dbReference type="InterPro" id="IPR029017">
    <property type="entry name" value="Enolase-like_N"/>
</dbReference>
<accession>A0ABU3ETI6</accession>
<dbReference type="EMBL" id="JARPYI010000001">
    <property type="protein sequence ID" value="MDT2598174.1"/>
    <property type="molecule type" value="Genomic_DNA"/>
</dbReference>
<evidence type="ECO:0000256" key="3">
    <source>
        <dbReference type="ARBA" id="ARBA00023239"/>
    </source>
</evidence>
<sequence>MKISAITVYKVKPRWVFVKISTDEGIDGWGEMISGTKTETVVAGAYEIGNRLLGRDPFQIERLFQELHRSFFRGGPINGTIVSGLEMALWDIKGKALNLPIYEFLGGAARDKIKVYSWIGGDRPQDVLEQAQDRVDRGFTAVKMNGTSELHYIDSFKKINEVVDRVASIRDKFGDALEIGIDFHGRVHKPMAKVLAKALEEYHPMFLEEVVLPENEEYFKEIADSISVPLATGERLYTRWQFKNIFKQGAISIIQPDVALCGGILEARKIAAMAEAYDMAVAPHAPYGPIALAATLQLDTCVPNVFIQEQSLGIHYNKGFDLLDFVKNKEIFQFKDGFVDIPEKPGLGLEMDEDRIKEIAREGLVWTNPSWKNYDGTIAEW</sequence>
<keyword evidence="2" id="KW-0460">Magnesium</keyword>
<evidence type="ECO:0000259" key="4">
    <source>
        <dbReference type="SMART" id="SM00922"/>
    </source>
</evidence>
<reference evidence="5 6" key="1">
    <citation type="submission" date="2023-03" db="EMBL/GenBank/DDBJ databases">
        <authorList>
            <person name="Shen W."/>
            <person name="Cai J."/>
        </authorList>
    </citation>
    <scope>NUCLEOTIDE SEQUENCE [LARGE SCALE GENOMIC DNA]</scope>
    <source>
        <strain evidence="5 6">D6-4</strain>
    </source>
</reference>
<evidence type="ECO:0000256" key="1">
    <source>
        <dbReference type="ARBA" id="ARBA00022723"/>
    </source>
</evidence>
<dbReference type="Proteomes" id="UP001252875">
    <property type="component" value="Unassembled WGS sequence"/>
</dbReference>
<dbReference type="InterPro" id="IPR034593">
    <property type="entry name" value="DgoD-like"/>
</dbReference>
<keyword evidence="6" id="KW-1185">Reference proteome</keyword>
<proteinExistence type="predicted"/>
<dbReference type="EC" id="4.2.1.6" evidence="5"/>
<dbReference type="InterPro" id="IPR013341">
    <property type="entry name" value="Mandelate_racemase_N_dom"/>
</dbReference>
<comment type="caution">
    <text evidence="5">The sequence shown here is derived from an EMBL/GenBank/DDBJ whole genome shotgun (WGS) entry which is preliminary data.</text>
</comment>
<evidence type="ECO:0000313" key="5">
    <source>
        <dbReference type="EMBL" id="MDT2598174.1"/>
    </source>
</evidence>
<dbReference type="Gene3D" id="3.20.20.120">
    <property type="entry name" value="Enolase-like C-terminal domain"/>
    <property type="match status" value="1"/>
</dbReference>
<dbReference type="SUPFAM" id="SSF54826">
    <property type="entry name" value="Enolase N-terminal domain-like"/>
    <property type="match status" value="1"/>
</dbReference>
<dbReference type="Pfam" id="PF02746">
    <property type="entry name" value="MR_MLE_N"/>
    <property type="match status" value="1"/>
</dbReference>
<organism evidence="5 6">
    <name type="scientific">Enterococcus hulanensis</name>
    <dbReference type="NCBI Taxonomy" id="2559929"/>
    <lineage>
        <taxon>Bacteria</taxon>
        <taxon>Bacillati</taxon>
        <taxon>Bacillota</taxon>
        <taxon>Bacilli</taxon>
        <taxon>Lactobacillales</taxon>
        <taxon>Enterococcaceae</taxon>
        <taxon>Enterococcus</taxon>
    </lineage>
</organism>
<protein>
    <submittedName>
        <fullName evidence="5">Galactonate dehydratase</fullName>
        <ecNumber evidence="5">4.2.1.6</ecNumber>
    </submittedName>
</protein>
<dbReference type="SFLD" id="SFLDS00001">
    <property type="entry name" value="Enolase"/>
    <property type="match status" value="1"/>
</dbReference>
<keyword evidence="3 5" id="KW-0456">Lyase</keyword>
<keyword evidence="1" id="KW-0479">Metal-binding</keyword>
<gene>
    <name evidence="5" type="primary">dgoD</name>
    <name evidence="5" type="ORF">P7D85_00220</name>
</gene>
<dbReference type="SMART" id="SM00922">
    <property type="entry name" value="MR_MLE"/>
    <property type="match status" value="1"/>
</dbReference>
<dbReference type="PANTHER" id="PTHR48080">
    <property type="entry name" value="D-GALACTONATE DEHYDRATASE-RELATED"/>
    <property type="match status" value="1"/>
</dbReference>
<dbReference type="NCBIfam" id="NF010624">
    <property type="entry name" value="PRK14017.1"/>
    <property type="match status" value="1"/>
</dbReference>
<dbReference type="InterPro" id="IPR036849">
    <property type="entry name" value="Enolase-like_C_sf"/>
</dbReference>
<evidence type="ECO:0000313" key="6">
    <source>
        <dbReference type="Proteomes" id="UP001252875"/>
    </source>
</evidence>
<name>A0ABU3ETI6_9ENTE</name>
<dbReference type="SFLD" id="SFLDG00179">
    <property type="entry name" value="mandelate_racemase"/>
    <property type="match status" value="1"/>
</dbReference>
<dbReference type="InterPro" id="IPR013342">
    <property type="entry name" value="Mandelate_racemase_C"/>
</dbReference>
<feature type="domain" description="Mandelate racemase/muconate lactonizing enzyme C-terminal" evidence="4">
    <location>
        <begin position="124"/>
        <end position="229"/>
    </location>
</feature>
<dbReference type="PANTHER" id="PTHR48080:SF2">
    <property type="entry name" value="D-GALACTONATE DEHYDRATASE"/>
    <property type="match status" value="1"/>
</dbReference>
<dbReference type="GO" id="GO:0008869">
    <property type="term" value="F:galactonate dehydratase activity"/>
    <property type="evidence" value="ECO:0007669"/>
    <property type="project" value="UniProtKB-EC"/>
</dbReference>
<dbReference type="Gene3D" id="3.30.390.10">
    <property type="entry name" value="Enolase-like, N-terminal domain"/>
    <property type="match status" value="1"/>
</dbReference>
<evidence type="ECO:0000256" key="2">
    <source>
        <dbReference type="ARBA" id="ARBA00022842"/>
    </source>
</evidence>